<dbReference type="InterPro" id="IPR029045">
    <property type="entry name" value="ClpP/crotonase-like_dom_sf"/>
</dbReference>
<dbReference type="NCBIfam" id="NF006008">
    <property type="entry name" value="PRK08139.1"/>
    <property type="match status" value="1"/>
</dbReference>
<dbReference type="InterPro" id="IPR001753">
    <property type="entry name" value="Enoyl-CoA_hydra/iso"/>
</dbReference>
<evidence type="ECO:0000256" key="6">
    <source>
        <dbReference type="ARBA" id="ARBA00040545"/>
    </source>
</evidence>
<dbReference type="PANTHER" id="PTHR43602:SF1">
    <property type="entry name" value="ENOYL-COA HYDRATASE DOMAIN-CONTAINING PROTEIN 3, MITOCHONDRIAL"/>
    <property type="match status" value="1"/>
</dbReference>
<evidence type="ECO:0000313" key="8">
    <source>
        <dbReference type="Proteomes" id="UP001229244"/>
    </source>
</evidence>
<sequence>MAMTDTAPPLDASDLVREETVGRVRRLVLIDEKRRNLLTSEMMAALDEALERAASDSDIRCVVIAAEGPAFCVGHDLKAMTAHYEDPDGGRAFFQGLFDQCSALMYGIARNPRPIIAEVHSVAAAAGCQLVAACDIAVAAESARFGTTGVTFGLFCSTPMVPLSRAVDRKDALEMLMTGDLISAGHADKIGLVNHVVPDDKLTEETMALAERIATKSPLVLQMGKEAYYAQIEKGLQDAYAHCSTVMVDNLMTRDGKEGLSAFVGKREPHWEGR</sequence>
<comment type="caution">
    <text evidence="7">The sequence shown here is derived from an EMBL/GenBank/DDBJ whole genome shotgun (WGS) entry which is preliminary data.</text>
</comment>
<dbReference type="SUPFAM" id="SSF52096">
    <property type="entry name" value="ClpP/crotonase"/>
    <property type="match status" value="1"/>
</dbReference>
<reference evidence="7" key="1">
    <citation type="submission" date="2023-07" db="EMBL/GenBank/DDBJ databases">
        <title>Genomic Encyclopedia of Type Strains, Phase IV (KMG-IV): sequencing the most valuable type-strain genomes for metagenomic binning, comparative biology and taxonomic classification.</title>
        <authorList>
            <person name="Goeker M."/>
        </authorList>
    </citation>
    <scope>NUCLEOTIDE SEQUENCE</scope>
    <source>
        <strain evidence="7">DSM 21202</strain>
    </source>
</reference>
<dbReference type="Proteomes" id="UP001229244">
    <property type="component" value="Unassembled WGS sequence"/>
</dbReference>
<dbReference type="InterPro" id="IPR052377">
    <property type="entry name" value="Mitochondrial_ECH-domain"/>
</dbReference>
<dbReference type="EMBL" id="JAUSUL010000002">
    <property type="protein sequence ID" value="MDQ0316026.1"/>
    <property type="molecule type" value="Genomic_DNA"/>
</dbReference>
<accession>A0AAE3VQR1</accession>
<dbReference type="Pfam" id="PF00378">
    <property type="entry name" value="ECH_1"/>
    <property type="match status" value="1"/>
</dbReference>
<evidence type="ECO:0000313" key="7">
    <source>
        <dbReference type="EMBL" id="MDQ0316026.1"/>
    </source>
</evidence>
<dbReference type="RefSeq" id="WP_306885852.1">
    <property type="nucleotide sequence ID" value="NZ_JAUSUL010000002.1"/>
</dbReference>
<keyword evidence="3" id="KW-0809">Transit peptide</keyword>
<evidence type="ECO:0000256" key="2">
    <source>
        <dbReference type="ARBA" id="ARBA00022832"/>
    </source>
</evidence>
<evidence type="ECO:0000256" key="1">
    <source>
        <dbReference type="ARBA" id="ARBA00005254"/>
    </source>
</evidence>
<evidence type="ECO:0000256" key="3">
    <source>
        <dbReference type="ARBA" id="ARBA00022946"/>
    </source>
</evidence>
<dbReference type="InterPro" id="IPR014748">
    <property type="entry name" value="Enoyl-CoA_hydra_C"/>
</dbReference>
<dbReference type="PANTHER" id="PTHR43602">
    <property type="match status" value="1"/>
</dbReference>
<organism evidence="7 8">
    <name type="scientific">Amorphus orientalis</name>
    <dbReference type="NCBI Taxonomy" id="649198"/>
    <lineage>
        <taxon>Bacteria</taxon>
        <taxon>Pseudomonadati</taxon>
        <taxon>Pseudomonadota</taxon>
        <taxon>Alphaproteobacteria</taxon>
        <taxon>Hyphomicrobiales</taxon>
        <taxon>Amorphaceae</taxon>
        <taxon>Amorphus</taxon>
    </lineage>
</organism>
<proteinExistence type="inferred from homology"/>
<dbReference type="CDD" id="cd06558">
    <property type="entry name" value="crotonase-like"/>
    <property type="match status" value="1"/>
</dbReference>
<dbReference type="GO" id="GO:0006631">
    <property type="term" value="P:fatty acid metabolic process"/>
    <property type="evidence" value="ECO:0007669"/>
    <property type="project" value="UniProtKB-KW"/>
</dbReference>
<keyword evidence="4" id="KW-0443">Lipid metabolism</keyword>
<evidence type="ECO:0000256" key="4">
    <source>
        <dbReference type="ARBA" id="ARBA00023098"/>
    </source>
</evidence>
<comment type="function">
    <text evidence="5">May play a role in fatty acid biosynthesis and insulin sensitivity.</text>
</comment>
<keyword evidence="8" id="KW-1185">Reference proteome</keyword>
<comment type="similarity">
    <text evidence="1">Belongs to the enoyl-CoA hydratase/isomerase family.</text>
</comment>
<name>A0AAE3VQR1_9HYPH</name>
<protein>
    <recommendedName>
        <fullName evidence="6">Enoyl-CoA hydratase domain-containing protein 3, mitochondrial</fullName>
    </recommendedName>
</protein>
<dbReference type="Gene3D" id="3.90.226.10">
    <property type="entry name" value="2-enoyl-CoA Hydratase, Chain A, domain 1"/>
    <property type="match status" value="1"/>
</dbReference>
<gene>
    <name evidence="7" type="ORF">J2S73_002483</name>
</gene>
<keyword evidence="2" id="KW-0276">Fatty acid metabolism</keyword>
<evidence type="ECO:0000256" key="5">
    <source>
        <dbReference type="ARBA" id="ARBA00037410"/>
    </source>
</evidence>
<dbReference type="Gene3D" id="1.10.12.10">
    <property type="entry name" value="Lyase 2-enoyl-coa Hydratase, Chain A, domain 2"/>
    <property type="match status" value="1"/>
</dbReference>
<dbReference type="GO" id="GO:0016836">
    <property type="term" value="F:hydro-lyase activity"/>
    <property type="evidence" value="ECO:0007669"/>
    <property type="project" value="TreeGrafter"/>
</dbReference>
<dbReference type="AlphaFoldDB" id="A0AAE3VQR1"/>